<comment type="caution">
    <text evidence="1">The sequence shown here is derived from an EMBL/GenBank/DDBJ whole genome shotgun (WGS) entry which is preliminary data.</text>
</comment>
<accession>A0A1J6ILM9</accession>
<reference evidence="1" key="1">
    <citation type="submission" date="2016-11" db="EMBL/GenBank/DDBJ databases">
        <title>The genome of Nicotiana attenuata.</title>
        <authorList>
            <person name="Xu S."/>
            <person name="Brockmoeller T."/>
            <person name="Gaquerel E."/>
            <person name="Navarro A."/>
            <person name="Kuhl H."/>
            <person name="Gase K."/>
            <person name="Ling Z."/>
            <person name="Zhou W."/>
            <person name="Kreitzer C."/>
            <person name="Stanke M."/>
            <person name="Tang H."/>
            <person name="Lyons E."/>
            <person name="Pandey P."/>
            <person name="Pandey S.P."/>
            <person name="Timmermann B."/>
            <person name="Baldwin I.T."/>
        </authorList>
    </citation>
    <scope>NUCLEOTIDE SEQUENCE [LARGE SCALE GENOMIC DNA]</scope>
    <source>
        <strain evidence="1">UT</strain>
    </source>
</reference>
<dbReference type="EMBL" id="MJEQ01037184">
    <property type="protein sequence ID" value="OIT05618.1"/>
    <property type="molecule type" value="Genomic_DNA"/>
</dbReference>
<feature type="non-terminal residue" evidence="1">
    <location>
        <position position="88"/>
    </location>
</feature>
<protein>
    <submittedName>
        <fullName evidence="1">Uncharacterized protein</fullName>
    </submittedName>
</protein>
<dbReference type="Gramene" id="OIT05618">
    <property type="protein sequence ID" value="OIT05618"/>
    <property type="gene ID" value="A4A49_61548"/>
</dbReference>
<organism evidence="1 2">
    <name type="scientific">Nicotiana attenuata</name>
    <name type="common">Coyote tobacco</name>
    <dbReference type="NCBI Taxonomy" id="49451"/>
    <lineage>
        <taxon>Eukaryota</taxon>
        <taxon>Viridiplantae</taxon>
        <taxon>Streptophyta</taxon>
        <taxon>Embryophyta</taxon>
        <taxon>Tracheophyta</taxon>
        <taxon>Spermatophyta</taxon>
        <taxon>Magnoliopsida</taxon>
        <taxon>eudicotyledons</taxon>
        <taxon>Gunneridae</taxon>
        <taxon>Pentapetalae</taxon>
        <taxon>asterids</taxon>
        <taxon>lamiids</taxon>
        <taxon>Solanales</taxon>
        <taxon>Solanaceae</taxon>
        <taxon>Nicotianoideae</taxon>
        <taxon>Nicotianeae</taxon>
        <taxon>Nicotiana</taxon>
    </lineage>
</organism>
<evidence type="ECO:0000313" key="1">
    <source>
        <dbReference type="EMBL" id="OIT05618.1"/>
    </source>
</evidence>
<dbReference type="AlphaFoldDB" id="A0A1J6ILM9"/>
<name>A0A1J6ILM9_NICAT</name>
<keyword evidence="2" id="KW-1185">Reference proteome</keyword>
<proteinExistence type="predicted"/>
<dbReference type="Proteomes" id="UP000187609">
    <property type="component" value="Unassembled WGS sequence"/>
</dbReference>
<evidence type="ECO:0000313" key="2">
    <source>
        <dbReference type="Proteomes" id="UP000187609"/>
    </source>
</evidence>
<sequence>MESSSNPASRSRFQMTSSVKGVLELETLPDAEIGVRFTEVKDSLSDPRLVILDFSTLLMKIKDSTFLNQFVEFLPNKPLYFSLHKNNN</sequence>
<gene>
    <name evidence="1" type="ORF">A4A49_61548</name>
</gene>